<dbReference type="PANTHER" id="PTHR12311:SF7">
    <property type="entry name" value="ACTIVATOR OF BASAL TRANSCRIPTION 1"/>
    <property type="match status" value="1"/>
</dbReference>
<dbReference type="GO" id="GO:0005730">
    <property type="term" value="C:nucleolus"/>
    <property type="evidence" value="ECO:0007669"/>
    <property type="project" value="TreeGrafter"/>
</dbReference>
<dbReference type="GO" id="GO:0000472">
    <property type="term" value="P:endonucleolytic cleavage to generate mature 5'-end of SSU-rRNA from (SSU-rRNA, 5.8S rRNA, LSU-rRNA)"/>
    <property type="evidence" value="ECO:0007669"/>
    <property type="project" value="TreeGrafter"/>
</dbReference>
<evidence type="ECO:0000313" key="2">
    <source>
        <dbReference type="Ensembl" id="ENSTGEP00000032015.1"/>
    </source>
</evidence>
<feature type="compositionally biased region" description="Polar residues" evidence="1">
    <location>
        <begin position="109"/>
        <end position="125"/>
    </location>
</feature>
<dbReference type="Proteomes" id="UP000694411">
    <property type="component" value="Chromosome 5"/>
</dbReference>
<dbReference type="PANTHER" id="PTHR12311">
    <property type="entry name" value="ACTIVATOR OF BASAL TRANSCRIPTION 1"/>
    <property type="match status" value="1"/>
</dbReference>
<dbReference type="GO" id="GO:0003723">
    <property type="term" value="F:RNA binding"/>
    <property type="evidence" value="ECO:0007669"/>
    <property type="project" value="TreeGrafter"/>
</dbReference>
<feature type="region of interest" description="Disordered" evidence="1">
    <location>
        <begin position="24"/>
        <end position="47"/>
    </location>
</feature>
<sequence length="267" mass="29170">MWVGPDNGIKAGCLSQLAATHLGPLPHGTNQTLDAEEKQEESKEKACGNKKQVVPGIVYLGHIPPHFQPLHISNLLSTCGEVRRVFFQAEDWFMRCKKKAAAAMGGKKSSPTARTTTRDGWSSVTSTEPRAWRPVYTTRLWVPAGVAPSIMTYGIWSTCTISPGPTTASARYTGRQRLRAEVPQAKCETVFYLQSVEWGQRFFAADGDLVHPDGSWTFAQQPTEQELTARKAAQPGGTRSNKAFLARIFGAPPPSESVEGPSLVRDS</sequence>
<reference evidence="2" key="1">
    <citation type="submission" date="2018-05" db="EMBL/GenBank/DDBJ databases">
        <title>Whole genome of Theropithecus gelada.</title>
        <authorList>
            <person name="Chiou K.L."/>
            <person name="Snyder-Mackler N."/>
        </authorList>
    </citation>
    <scope>NUCLEOTIDE SEQUENCE [LARGE SCALE GENOMIC DNA]</scope>
</reference>
<name>A0A8D2GAH9_THEGE</name>
<feature type="region of interest" description="Disordered" evidence="1">
    <location>
        <begin position="106"/>
        <end position="125"/>
    </location>
</feature>
<organism evidence="2 3">
    <name type="scientific">Theropithecus gelada</name>
    <name type="common">Gelada baboon</name>
    <dbReference type="NCBI Taxonomy" id="9565"/>
    <lineage>
        <taxon>Eukaryota</taxon>
        <taxon>Metazoa</taxon>
        <taxon>Chordata</taxon>
        <taxon>Craniata</taxon>
        <taxon>Vertebrata</taxon>
        <taxon>Euteleostomi</taxon>
        <taxon>Mammalia</taxon>
        <taxon>Eutheria</taxon>
        <taxon>Euarchontoglires</taxon>
        <taxon>Primates</taxon>
        <taxon>Haplorrhini</taxon>
        <taxon>Catarrhini</taxon>
        <taxon>Cercopithecidae</taxon>
        <taxon>Cercopithecinae</taxon>
        <taxon>Theropithecus</taxon>
    </lineage>
</organism>
<keyword evidence="3" id="KW-1185">Reference proteome</keyword>
<dbReference type="GO" id="GO:0000480">
    <property type="term" value="P:endonucleolytic cleavage in 5'-ETS of tricistronic rRNA transcript (SSU-rRNA, 5.8S rRNA, LSU-rRNA)"/>
    <property type="evidence" value="ECO:0007669"/>
    <property type="project" value="TreeGrafter"/>
</dbReference>
<dbReference type="GO" id="GO:0034462">
    <property type="term" value="P:small-subunit processome assembly"/>
    <property type="evidence" value="ECO:0007669"/>
    <property type="project" value="TreeGrafter"/>
</dbReference>
<proteinExistence type="predicted"/>
<reference evidence="2" key="3">
    <citation type="submission" date="2025-09" db="UniProtKB">
        <authorList>
            <consortium name="Ensembl"/>
        </authorList>
    </citation>
    <scope>IDENTIFICATION</scope>
</reference>
<dbReference type="InterPro" id="IPR039119">
    <property type="entry name" value="ABT1/Esf2"/>
</dbReference>
<dbReference type="AlphaFoldDB" id="A0A8D2GAH9"/>
<dbReference type="Ensembl" id="ENSTGET00000038034.1">
    <property type="protein sequence ID" value="ENSTGEP00000032015.1"/>
    <property type="gene ID" value="ENSTGEG00000025607.1"/>
</dbReference>
<reference evidence="2" key="2">
    <citation type="submission" date="2025-08" db="UniProtKB">
        <authorList>
            <consortium name="Ensembl"/>
        </authorList>
    </citation>
    <scope>IDENTIFICATION</scope>
</reference>
<protein>
    <submittedName>
        <fullName evidence="2">Uncharacterized protein</fullName>
    </submittedName>
</protein>
<evidence type="ECO:0000313" key="3">
    <source>
        <dbReference type="Proteomes" id="UP000694411"/>
    </source>
</evidence>
<evidence type="ECO:0000256" key="1">
    <source>
        <dbReference type="SAM" id="MobiDB-lite"/>
    </source>
</evidence>
<dbReference type="GO" id="GO:0000447">
    <property type="term" value="P:endonucleolytic cleavage in ITS1 to separate SSU-rRNA from 5.8S rRNA and LSU-rRNA from tricistronic rRNA transcript (SSU-rRNA, 5.8S rRNA, LSU-rRNA)"/>
    <property type="evidence" value="ECO:0007669"/>
    <property type="project" value="TreeGrafter"/>
</dbReference>
<accession>A0A8D2GAH9</accession>